<proteinExistence type="inferred from homology"/>
<feature type="domain" description="Peptidase S1" evidence="9">
    <location>
        <begin position="143"/>
        <end position="295"/>
    </location>
</feature>
<protein>
    <submittedName>
        <fullName evidence="11">S1 family peptidase</fullName>
    </submittedName>
</protein>
<feature type="chain" id="PRO_5045058675" evidence="8">
    <location>
        <begin position="31"/>
        <end position="306"/>
    </location>
</feature>
<evidence type="ECO:0000256" key="3">
    <source>
        <dbReference type="ARBA" id="ARBA00022729"/>
    </source>
</evidence>
<dbReference type="PIRSF" id="PIRSF001134">
    <property type="entry name" value="Streptogrisin"/>
    <property type="match status" value="1"/>
</dbReference>
<feature type="domain" description="Peptidase S1A alpha-lytic prodomain" evidence="10">
    <location>
        <begin position="57"/>
        <end position="95"/>
    </location>
</feature>
<keyword evidence="6" id="KW-0865">Zymogen</keyword>
<dbReference type="InterPro" id="IPR043504">
    <property type="entry name" value="Peptidase_S1_PA_chymotrypsin"/>
</dbReference>
<evidence type="ECO:0000313" key="12">
    <source>
        <dbReference type="Proteomes" id="UP001364211"/>
    </source>
</evidence>
<feature type="signal peptide" evidence="8">
    <location>
        <begin position="1"/>
        <end position="30"/>
    </location>
</feature>
<dbReference type="InterPro" id="IPR035070">
    <property type="entry name" value="Streptogrisin_prodomain"/>
</dbReference>
<evidence type="ECO:0000256" key="6">
    <source>
        <dbReference type="ARBA" id="ARBA00023145"/>
    </source>
</evidence>
<dbReference type="Pfam" id="PF00089">
    <property type="entry name" value="Trypsin"/>
    <property type="match status" value="1"/>
</dbReference>
<evidence type="ECO:0000256" key="2">
    <source>
        <dbReference type="ARBA" id="ARBA00022670"/>
    </source>
</evidence>
<dbReference type="InterPro" id="IPR004236">
    <property type="entry name" value="Pept_S1_alpha_lytic"/>
</dbReference>
<dbReference type="RefSeq" id="WP_340292666.1">
    <property type="nucleotide sequence ID" value="NZ_JBBJUP010000015.1"/>
</dbReference>
<organism evidence="11 12">
    <name type="scientific">Pseudonocardia spirodelae</name>
    <dbReference type="NCBI Taxonomy" id="3133431"/>
    <lineage>
        <taxon>Bacteria</taxon>
        <taxon>Bacillati</taxon>
        <taxon>Actinomycetota</taxon>
        <taxon>Actinomycetes</taxon>
        <taxon>Pseudonocardiales</taxon>
        <taxon>Pseudonocardiaceae</taxon>
        <taxon>Pseudonocardia</taxon>
    </lineage>
</organism>
<dbReference type="InterPro" id="IPR001316">
    <property type="entry name" value="Pept_S1A_streptogrisin"/>
</dbReference>
<dbReference type="SUPFAM" id="SSF50494">
    <property type="entry name" value="Trypsin-like serine proteases"/>
    <property type="match status" value="1"/>
</dbReference>
<evidence type="ECO:0000313" key="11">
    <source>
        <dbReference type="EMBL" id="MEJ8280948.1"/>
    </source>
</evidence>
<evidence type="ECO:0000259" key="9">
    <source>
        <dbReference type="Pfam" id="PF00089"/>
    </source>
</evidence>
<keyword evidence="7" id="KW-1015">Disulfide bond</keyword>
<gene>
    <name evidence="11" type="ORF">WJX68_18550</name>
</gene>
<keyword evidence="4" id="KW-0378">Hydrolase</keyword>
<keyword evidence="5" id="KW-0720">Serine protease</keyword>
<name>A0ABU8TAF7_9PSEU</name>
<dbReference type="Proteomes" id="UP001364211">
    <property type="component" value="Unassembled WGS sequence"/>
</dbReference>
<evidence type="ECO:0000256" key="7">
    <source>
        <dbReference type="ARBA" id="ARBA00023157"/>
    </source>
</evidence>
<dbReference type="InterPro" id="IPR009003">
    <property type="entry name" value="Peptidase_S1_PA"/>
</dbReference>
<keyword evidence="12" id="KW-1185">Reference proteome</keyword>
<dbReference type="Pfam" id="PF02983">
    <property type="entry name" value="Pro_Al_protease"/>
    <property type="match status" value="1"/>
</dbReference>
<evidence type="ECO:0000259" key="10">
    <source>
        <dbReference type="Pfam" id="PF02983"/>
    </source>
</evidence>
<dbReference type="Gene3D" id="2.40.10.10">
    <property type="entry name" value="Trypsin-like serine proteases"/>
    <property type="match status" value="2"/>
</dbReference>
<evidence type="ECO:0000256" key="1">
    <source>
        <dbReference type="ARBA" id="ARBA00007664"/>
    </source>
</evidence>
<evidence type="ECO:0000256" key="5">
    <source>
        <dbReference type="ARBA" id="ARBA00022825"/>
    </source>
</evidence>
<dbReference type="InterPro" id="IPR001254">
    <property type="entry name" value="Trypsin_dom"/>
</dbReference>
<evidence type="ECO:0000256" key="8">
    <source>
        <dbReference type="SAM" id="SignalP"/>
    </source>
</evidence>
<evidence type="ECO:0000256" key="4">
    <source>
        <dbReference type="ARBA" id="ARBA00022801"/>
    </source>
</evidence>
<dbReference type="EMBL" id="JBBJUP010000015">
    <property type="protein sequence ID" value="MEJ8280948.1"/>
    <property type="molecule type" value="Genomic_DNA"/>
</dbReference>
<keyword evidence="3 8" id="KW-0732">Signal</keyword>
<sequence>MSRSPLRARAAAAVGAAVLLTLAVAGTAAAAPAQPSSGDPQVAMAELDSRAQGDPNARSRGVPAAVAGWWIDPATEQVVVNVVGARTAETDAFTEGIDPSVLRVEPNSAPAEKYADLVGGQAILAQAGGRCSIGFSATDSAGTAYVITAGHCTELGGTWNGANGTAIGPVERTNFPGSDFGSIRVENTAAWTPSARVENGPTVRGAVQAGIGADVCRSGSTTGYRCGVVQSRNQTVNYGGGDVVYGLVRTSACAEPGDSGGTYITPQGQAQGMTSGGSGDCSVGGTTYFEPVTDALEAYGLTLVTG</sequence>
<comment type="similarity">
    <text evidence="1">Belongs to the peptidase S1 family.</text>
</comment>
<keyword evidence="2" id="KW-0645">Protease</keyword>
<comment type="caution">
    <text evidence="11">The sequence shown here is derived from an EMBL/GenBank/DDBJ whole genome shotgun (WGS) entry which is preliminary data.</text>
</comment>
<dbReference type="CDD" id="cd21112">
    <property type="entry name" value="alphaLP-like"/>
    <property type="match status" value="1"/>
</dbReference>
<dbReference type="Gene3D" id="3.30.300.50">
    <property type="match status" value="1"/>
</dbReference>
<dbReference type="PRINTS" id="PR00861">
    <property type="entry name" value="ALYTICPTASE"/>
</dbReference>
<accession>A0ABU8TAF7</accession>
<reference evidence="11 12" key="1">
    <citation type="submission" date="2024-03" db="EMBL/GenBank/DDBJ databases">
        <title>Draft genome sequence of Pseudonocardia sp. DW16-2.</title>
        <authorList>
            <person name="Duangmal K."/>
        </authorList>
    </citation>
    <scope>NUCLEOTIDE SEQUENCE [LARGE SCALE GENOMIC DNA]</scope>
    <source>
        <strain evidence="11 12">DW16-2</strain>
    </source>
</reference>